<name>A0A450YJG6_9GAMM</name>
<dbReference type="AlphaFoldDB" id="A0A450YJG6"/>
<accession>A0A450YJG6</accession>
<reference evidence="1" key="1">
    <citation type="submission" date="2019-02" db="EMBL/GenBank/DDBJ databases">
        <authorList>
            <person name="Gruber-Vodicka R. H."/>
            <person name="Seah K. B. B."/>
        </authorList>
    </citation>
    <scope>NUCLEOTIDE SEQUENCE</scope>
    <source>
        <strain evidence="1">BECK_BZ125</strain>
    </source>
</reference>
<proteinExistence type="predicted"/>
<dbReference type="EMBL" id="CAADFT010000013">
    <property type="protein sequence ID" value="VFK41674.1"/>
    <property type="molecule type" value="Genomic_DNA"/>
</dbReference>
<sequence length="83" mass="9572">MVFESLPEYVAASSFRLLDKDTPLAVMKLVYAKICSGDSVDIEEYLQQSQLNFTRFQAETWTDHPPLLFKCSRIGLTKAEWPR</sequence>
<evidence type="ECO:0000313" key="1">
    <source>
        <dbReference type="EMBL" id="VFK41674.1"/>
    </source>
</evidence>
<gene>
    <name evidence="1" type="ORF">BECKTC1821E_GA0114239_101315</name>
</gene>
<protein>
    <submittedName>
        <fullName evidence="1">Uncharacterized protein</fullName>
    </submittedName>
</protein>
<organism evidence="1">
    <name type="scientific">Candidatus Kentrum sp. TC</name>
    <dbReference type="NCBI Taxonomy" id="2126339"/>
    <lineage>
        <taxon>Bacteria</taxon>
        <taxon>Pseudomonadati</taxon>
        <taxon>Pseudomonadota</taxon>
        <taxon>Gammaproteobacteria</taxon>
        <taxon>Candidatus Kentrum</taxon>
    </lineage>
</organism>